<dbReference type="SUPFAM" id="SSF47719">
    <property type="entry name" value="p53 tetramerization domain"/>
    <property type="match status" value="1"/>
</dbReference>
<keyword evidence="13" id="KW-0090">Biological rhythms</keyword>
<dbReference type="InterPro" id="IPR011615">
    <property type="entry name" value="p53_DNA-bd"/>
</dbReference>
<dbReference type="Pfam" id="PF00870">
    <property type="entry name" value="P53"/>
    <property type="match status" value="1"/>
</dbReference>
<evidence type="ECO:0000256" key="15">
    <source>
        <dbReference type="ARBA" id="ARBA00023159"/>
    </source>
</evidence>
<dbReference type="eggNOG" id="ENOG502QVY3">
    <property type="taxonomic scope" value="Eukaryota"/>
</dbReference>
<evidence type="ECO:0000256" key="3">
    <source>
        <dbReference type="ARBA" id="ARBA00006167"/>
    </source>
</evidence>
<dbReference type="SUPFAM" id="SSF49417">
    <property type="entry name" value="p53-like transcription factors"/>
    <property type="match status" value="1"/>
</dbReference>
<evidence type="ECO:0000256" key="11">
    <source>
        <dbReference type="ARBA" id="ARBA00022833"/>
    </source>
</evidence>
<reference evidence="27 28" key="1">
    <citation type="submission" date="2009-06" db="EMBL/GenBank/DDBJ databases">
        <title>The Genome Sequence of Loxodonta africana (African elephant).</title>
        <authorList>
            <person name="Di Palma F."/>
            <person name="Heiman D."/>
            <person name="Young S."/>
            <person name="Johnson J."/>
            <person name="Lander E.S."/>
            <person name="Lindblad-Toh K."/>
        </authorList>
    </citation>
    <scope>NUCLEOTIDE SEQUENCE [LARGE SCALE GENOMIC DNA]</scope>
    <source>
        <strain evidence="27 28">Isolate ISIS603380</strain>
    </source>
</reference>
<evidence type="ECO:0000256" key="21">
    <source>
        <dbReference type="PIRSR" id="PIRSR602117-3"/>
    </source>
</evidence>
<dbReference type="Pfam" id="PF07710">
    <property type="entry name" value="P53_tetramer"/>
    <property type="match status" value="1"/>
</dbReference>
<dbReference type="Ensembl" id="ENSLAFT00000026807.1">
    <property type="protein sequence ID" value="ENSLAFP00000023554.1"/>
    <property type="gene ID" value="ENSLAFG00000028692.1"/>
</dbReference>
<evidence type="ECO:0000259" key="25">
    <source>
        <dbReference type="Pfam" id="PF07710"/>
    </source>
</evidence>
<keyword evidence="6" id="KW-0678">Repressor</keyword>
<feature type="binding site" evidence="19">
    <location>
        <position position="218"/>
    </location>
    <ligand>
        <name>Zn(2+)</name>
        <dbReference type="ChEBI" id="CHEBI:29105"/>
    </ligand>
</feature>
<dbReference type="InterPro" id="IPR010991">
    <property type="entry name" value="p53_tetrameristn"/>
</dbReference>
<dbReference type="InterPro" id="IPR002117">
    <property type="entry name" value="p53_tumour_suppressor"/>
</dbReference>
<dbReference type="GO" id="GO:0016605">
    <property type="term" value="C:PML body"/>
    <property type="evidence" value="ECO:0007669"/>
    <property type="project" value="UniProtKB-SubCell"/>
</dbReference>
<comment type="similarity">
    <text evidence="3 22">Belongs to the p53 family.</text>
</comment>
<dbReference type="Pfam" id="PF08563">
    <property type="entry name" value="P53_TAD"/>
    <property type="match status" value="1"/>
</dbReference>
<evidence type="ECO:0000256" key="4">
    <source>
        <dbReference type="ARBA" id="ARBA00017135"/>
    </source>
</evidence>
<evidence type="ECO:0000256" key="20">
    <source>
        <dbReference type="PIRSR" id="PIRSR602117-2"/>
    </source>
</evidence>
<dbReference type="PANTHER" id="PTHR11447">
    <property type="entry name" value="CELLULAR TUMOR ANTIGEN P53"/>
    <property type="match status" value="1"/>
</dbReference>
<dbReference type="Gene3D" id="6.10.50.20">
    <property type="match status" value="1"/>
</dbReference>
<dbReference type="HOGENOM" id="CLU_019621_0_0_1"/>
<evidence type="ECO:0000256" key="17">
    <source>
        <dbReference type="ARBA" id="ARBA00023242"/>
    </source>
</evidence>
<reference evidence="27" key="2">
    <citation type="submission" date="2025-08" db="UniProtKB">
        <authorList>
            <consortium name="Ensembl"/>
        </authorList>
    </citation>
    <scope>IDENTIFICATION</scope>
    <source>
        <strain evidence="27">Isolate ISIS603380</strain>
    </source>
</reference>
<evidence type="ECO:0000256" key="9">
    <source>
        <dbReference type="ARBA" id="ARBA00022703"/>
    </source>
</evidence>
<keyword evidence="8" id="KW-1210">Necrosis</keyword>
<dbReference type="InterPro" id="IPR013872">
    <property type="entry name" value="p53_transactivation_domain"/>
</dbReference>
<dbReference type="Proteomes" id="UP000007646">
    <property type="component" value="Unassembled WGS sequence"/>
</dbReference>
<dbReference type="InterPro" id="IPR036674">
    <property type="entry name" value="p53_tetramer_sf"/>
</dbReference>
<feature type="compositionally biased region" description="Low complexity" evidence="23">
    <location>
        <begin position="281"/>
        <end position="290"/>
    </location>
</feature>
<feature type="site" description="Interaction with DNA" evidence="20">
    <location>
        <position position="103"/>
    </location>
</feature>
<evidence type="ECO:0000256" key="2">
    <source>
        <dbReference type="ARBA" id="ARBA00004322"/>
    </source>
</evidence>
<evidence type="ECO:0000256" key="7">
    <source>
        <dbReference type="ARBA" id="ARBA00022553"/>
    </source>
</evidence>
<evidence type="ECO:0000313" key="27">
    <source>
        <dbReference type="Ensembl" id="ENSLAFP00000023554.1"/>
    </source>
</evidence>
<keyword evidence="18 22" id="KW-0131">Cell cycle</keyword>
<dbReference type="GO" id="GO:0000978">
    <property type="term" value="F:RNA polymerase II cis-regulatory region sequence-specific DNA binding"/>
    <property type="evidence" value="ECO:0007669"/>
    <property type="project" value="TreeGrafter"/>
</dbReference>
<dbReference type="STRING" id="9785.ENSLAFP00000023554"/>
<comment type="function">
    <text evidence="22">Multifunctional transcription factor that induces cell cycle arrest, DNA repair or apoptosis upon binding to its target DNA sequence. Acts as a tumor suppressor in many tumor types; induces growth arrest or apoptosis depending on the physiological circumstances and cell type. Negatively regulates cell division by controlling expression of a set of genes required for this process. One of the activated genes is an inhibitor of cyclin-dependent kinases. Apoptosis induction seems to be mediated either by stimulation of BAX and FAS antigen expression, or by repression of Bcl-2 expression.</text>
</comment>
<dbReference type="InterPro" id="IPR008967">
    <property type="entry name" value="p53-like_TF_DNA-bd_sf"/>
</dbReference>
<evidence type="ECO:0000313" key="28">
    <source>
        <dbReference type="Proteomes" id="UP000007646"/>
    </source>
</evidence>
<keyword evidence="14 22" id="KW-0238">DNA-binding</keyword>
<dbReference type="GeneTree" id="ENSGT00950000183153"/>
<feature type="compositionally biased region" description="Basic residues" evidence="23">
    <location>
        <begin position="344"/>
        <end position="358"/>
    </location>
</feature>
<dbReference type="GO" id="GO:0046872">
    <property type="term" value="F:metal ion binding"/>
    <property type="evidence" value="ECO:0007669"/>
    <property type="project" value="UniProtKB-KW"/>
</dbReference>
<dbReference type="InterPro" id="IPR012346">
    <property type="entry name" value="p53/RUNT-type_TF_DNA-bd_sf"/>
</dbReference>
<dbReference type="GO" id="GO:0005759">
    <property type="term" value="C:mitochondrial matrix"/>
    <property type="evidence" value="ECO:0007669"/>
    <property type="project" value="UniProtKB-SubCell"/>
</dbReference>
<evidence type="ECO:0000256" key="13">
    <source>
        <dbReference type="ARBA" id="ARBA00023108"/>
    </source>
</evidence>
<dbReference type="FunFam" id="4.10.170.10:FF:000003">
    <property type="entry name" value="Cellular tumor antigen p53"/>
    <property type="match status" value="1"/>
</dbReference>
<comment type="subcellular location">
    <subcellularLocation>
        <location evidence="22">Cytoplasm</location>
    </subcellularLocation>
    <subcellularLocation>
        <location evidence="22">Nucleus</location>
    </subcellularLocation>
    <subcellularLocation>
        <location evidence="1">Mitochondrion matrix</location>
    </subcellularLocation>
    <subcellularLocation>
        <location evidence="2">Nucleus</location>
        <location evidence="2">PML body</location>
    </subcellularLocation>
</comment>
<evidence type="ECO:0000256" key="6">
    <source>
        <dbReference type="ARBA" id="ARBA00022491"/>
    </source>
</evidence>
<evidence type="ECO:0000256" key="10">
    <source>
        <dbReference type="ARBA" id="ARBA00022723"/>
    </source>
</evidence>
<evidence type="ECO:0000256" key="1">
    <source>
        <dbReference type="ARBA" id="ARBA00004305"/>
    </source>
</evidence>
<keyword evidence="16 22" id="KW-0804">Transcription</keyword>
<name>G3U6U6_LOXAF</name>
<dbReference type="GO" id="GO:0006915">
    <property type="term" value="P:apoptotic process"/>
    <property type="evidence" value="ECO:0007669"/>
    <property type="project" value="UniProtKB-KW"/>
</dbReference>
<evidence type="ECO:0000256" key="22">
    <source>
        <dbReference type="RuleBase" id="RU003304"/>
    </source>
</evidence>
<organism evidence="27 28">
    <name type="scientific">Loxodonta africana</name>
    <name type="common">African elephant</name>
    <dbReference type="NCBI Taxonomy" id="9785"/>
    <lineage>
        <taxon>Eukaryota</taxon>
        <taxon>Metazoa</taxon>
        <taxon>Chordata</taxon>
        <taxon>Craniata</taxon>
        <taxon>Vertebrata</taxon>
        <taxon>Euteleostomi</taxon>
        <taxon>Mammalia</taxon>
        <taxon>Eutheria</taxon>
        <taxon>Afrotheria</taxon>
        <taxon>Proboscidea</taxon>
        <taxon>Elephantidae</taxon>
        <taxon>Loxodonta</taxon>
    </lineage>
</organism>
<feature type="cross-link" description="Glycyl lysine isopeptide (Lys-Gly) (interchain with G-Cter in ubiquitin)" evidence="21">
    <location>
        <position position="264"/>
    </location>
</feature>
<comment type="subunit">
    <text evidence="22">Binds DNA as a homotetramer.</text>
</comment>
<keyword evidence="5 22" id="KW-0963">Cytoplasm</keyword>
<accession>G3U6U6</accession>
<evidence type="ECO:0000256" key="18">
    <source>
        <dbReference type="ARBA" id="ARBA00023306"/>
    </source>
</evidence>
<keyword evidence="15 22" id="KW-0010">Activator</keyword>
<keyword evidence="12 22" id="KW-0805">Transcription regulation</keyword>
<evidence type="ECO:0000256" key="19">
    <source>
        <dbReference type="PIRSR" id="PIRSR602117-1"/>
    </source>
</evidence>
<evidence type="ECO:0000256" key="23">
    <source>
        <dbReference type="SAM" id="MobiDB-lite"/>
    </source>
</evidence>
<reference evidence="27" key="3">
    <citation type="submission" date="2025-09" db="UniProtKB">
        <authorList>
            <consortium name="Ensembl"/>
        </authorList>
    </citation>
    <scope>IDENTIFICATION</scope>
    <source>
        <strain evidence="27">Isolate ISIS603380</strain>
    </source>
</reference>
<keyword evidence="9 22" id="KW-0053">Apoptosis</keyword>
<comment type="cofactor">
    <cofactor evidence="19 22">
        <name>Zn(2+)</name>
        <dbReference type="ChEBI" id="CHEBI:29105"/>
    </cofactor>
    <text evidence="19 22">Binds 1 zinc ion per subunit.</text>
</comment>
<evidence type="ECO:0000256" key="14">
    <source>
        <dbReference type="ARBA" id="ARBA00023125"/>
    </source>
</evidence>
<keyword evidence="7" id="KW-0597">Phosphoprotein</keyword>
<keyword evidence="17 22" id="KW-0539">Nucleus</keyword>
<dbReference type="GO" id="GO:0000981">
    <property type="term" value="F:DNA-binding transcription factor activity, RNA polymerase II-specific"/>
    <property type="evidence" value="ECO:0007669"/>
    <property type="project" value="TreeGrafter"/>
</dbReference>
<feature type="binding site" evidence="19">
    <location>
        <position position="157"/>
    </location>
    <ligand>
        <name>Zn(2+)</name>
        <dbReference type="ChEBI" id="CHEBI:29105"/>
    </ligand>
</feature>
<dbReference type="GO" id="GO:0051262">
    <property type="term" value="P:protein tetramerization"/>
    <property type="evidence" value="ECO:0007669"/>
    <property type="project" value="InterPro"/>
</dbReference>
<dbReference type="GO" id="GO:0048511">
    <property type="term" value="P:rhythmic process"/>
    <property type="evidence" value="ECO:0007669"/>
    <property type="project" value="UniProtKB-KW"/>
</dbReference>
<evidence type="ECO:0000256" key="5">
    <source>
        <dbReference type="ARBA" id="ARBA00022490"/>
    </source>
</evidence>
<evidence type="ECO:0000259" key="26">
    <source>
        <dbReference type="Pfam" id="PF08563"/>
    </source>
</evidence>
<feature type="domain" description="p53 tetramerisation" evidence="25">
    <location>
        <begin position="293"/>
        <end position="332"/>
    </location>
</feature>
<evidence type="ECO:0000256" key="12">
    <source>
        <dbReference type="ARBA" id="ARBA00023015"/>
    </source>
</evidence>
<proteinExistence type="inferred from homology"/>
<evidence type="ECO:0000256" key="16">
    <source>
        <dbReference type="ARBA" id="ARBA00023163"/>
    </source>
</evidence>
<keyword evidence="28" id="KW-1185">Reference proteome</keyword>
<dbReference type="AlphaFoldDB" id="G3U6U6"/>
<evidence type="ECO:0000259" key="24">
    <source>
        <dbReference type="Pfam" id="PF00870"/>
    </source>
</evidence>
<dbReference type="PRINTS" id="PR00386">
    <property type="entry name" value="P53SUPPRESSR"/>
</dbReference>
<protein>
    <recommendedName>
        <fullName evidence="4 22">Cellular tumor antigen p53</fullName>
    </recommendedName>
</protein>
<dbReference type="CDD" id="cd08367">
    <property type="entry name" value="P53"/>
    <property type="match status" value="1"/>
</dbReference>
<evidence type="ECO:0000256" key="8">
    <source>
        <dbReference type="ARBA" id="ARBA00022590"/>
    </source>
</evidence>
<keyword evidence="11 19" id="KW-0862">Zinc</keyword>
<dbReference type="OMA" id="RECYLFL"/>
<feature type="region of interest" description="Disordered" evidence="23">
    <location>
        <begin position="326"/>
        <end position="367"/>
    </location>
</feature>
<sequence>MEEPQSDLSTELPLSQGTFSYLGKLLPEKLVLSLSLSPAAEAIDDLLLPEDAADWLESQAGAQGVSEAPTLATSWTLSSSVPSQKTYSTYRFCLGFLHSGTAKSVTYTYPELNMLFCQLAKACPVQLWVTSTPPPSTCVHTMAIYRRQHMMEVVKHCPHLECRSDYSDCLDPPQHLIVGGNLHAEYLEDTITRGVPYEPPEVGSDTTIHFNLMCNSSCMGGRKPLTIITLEDSNGNPLGHNSFEVHICTCPGRHRCTEEDNFHKKWEPCPEPGSGRITKRTLPTSTSSSIKPKKKPLDEKYFTLQIHGHECFKMFLKLNEALELKDAQAGKQPEGSRAQSSLPKSKKRQSTSRHKKLMFKREQPDSD</sequence>
<dbReference type="InParanoid" id="G3U6U6"/>
<keyword evidence="10 19" id="KW-0479">Metal-binding</keyword>
<feature type="domain" description="p53 DNA-binding" evidence="24">
    <location>
        <begin position="86"/>
        <end position="261"/>
    </location>
</feature>
<dbReference type="Gene3D" id="2.60.40.720">
    <property type="match status" value="1"/>
</dbReference>
<feature type="binding site" evidence="19">
    <location>
        <position position="214"/>
    </location>
    <ligand>
        <name>Zn(2+)</name>
        <dbReference type="ChEBI" id="CHEBI:29105"/>
    </ligand>
</feature>
<feature type="region of interest" description="Disordered" evidence="23">
    <location>
        <begin position="269"/>
        <end position="293"/>
    </location>
</feature>
<dbReference type="PANTHER" id="PTHR11447:SF6">
    <property type="entry name" value="CELLULAR TUMOR ANTIGEN P53"/>
    <property type="match status" value="1"/>
</dbReference>
<feature type="domain" description="p53 transactivation" evidence="26">
    <location>
        <begin position="6"/>
        <end position="29"/>
    </location>
</feature>
<dbReference type="Gene3D" id="4.10.170.10">
    <property type="entry name" value="p53-like tetramerisation domain"/>
    <property type="match status" value="1"/>
</dbReference>